<dbReference type="GO" id="GO:0042626">
    <property type="term" value="F:ATPase-coupled transmembrane transporter activity"/>
    <property type="evidence" value="ECO:0007669"/>
    <property type="project" value="TreeGrafter"/>
</dbReference>
<dbReference type="InterPro" id="IPR003593">
    <property type="entry name" value="AAA+_ATPase"/>
</dbReference>
<dbReference type="eggNOG" id="COG1122">
    <property type="taxonomic scope" value="Bacteria"/>
</dbReference>
<feature type="domain" description="ABC transporter" evidence="4">
    <location>
        <begin position="2"/>
        <end position="225"/>
    </location>
</feature>
<dbReference type="GO" id="GO:0005524">
    <property type="term" value="F:ATP binding"/>
    <property type="evidence" value="ECO:0007669"/>
    <property type="project" value="UniProtKB-KW"/>
</dbReference>
<dbReference type="InterPro" id="IPR015856">
    <property type="entry name" value="ABC_transpr_CbiO/EcfA_su"/>
</dbReference>
<name>A0A0K0HDU3_SALBC</name>
<dbReference type="GO" id="GO:0016887">
    <property type="term" value="F:ATP hydrolysis activity"/>
    <property type="evidence" value="ECO:0007669"/>
    <property type="project" value="InterPro"/>
</dbReference>
<dbReference type="SMART" id="SM00382">
    <property type="entry name" value="AAA"/>
    <property type="match status" value="1"/>
</dbReference>
<organism evidence="5 6">
    <name type="scientific">Salmonella bongori (strain ATCC 43975 / DSM 13772 / NCTC 12419)</name>
    <dbReference type="NCBI Taxonomy" id="218493"/>
    <lineage>
        <taxon>Bacteria</taxon>
        <taxon>Pseudomonadati</taxon>
        <taxon>Pseudomonadota</taxon>
        <taxon>Gammaproteobacteria</taxon>
        <taxon>Enterobacterales</taxon>
        <taxon>Enterobacteriaceae</taxon>
        <taxon>Salmonella</taxon>
    </lineage>
</organism>
<evidence type="ECO:0000256" key="2">
    <source>
        <dbReference type="ARBA" id="ARBA00022741"/>
    </source>
</evidence>
<dbReference type="GO" id="GO:0043190">
    <property type="term" value="C:ATP-binding cassette (ABC) transporter complex"/>
    <property type="evidence" value="ECO:0007669"/>
    <property type="project" value="TreeGrafter"/>
</dbReference>
<keyword evidence="2" id="KW-0547">Nucleotide-binding</keyword>
<keyword evidence="1" id="KW-0813">Transport</keyword>
<gene>
    <name evidence="5" type="ordered locus">SBG_2678</name>
</gene>
<proteinExistence type="predicted"/>
<dbReference type="Pfam" id="PF00005">
    <property type="entry name" value="ABC_tran"/>
    <property type="match status" value="1"/>
</dbReference>
<dbReference type="Gene3D" id="3.40.50.300">
    <property type="entry name" value="P-loop containing nucleotide triphosphate hydrolases"/>
    <property type="match status" value="1"/>
</dbReference>
<dbReference type="Proteomes" id="UP000000289">
    <property type="component" value="Chromosome"/>
</dbReference>
<dbReference type="PROSITE" id="PS50893">
    <property type="entry name" value="ABC_TRANSPORTER_2"/>
    <property type="match status" value="1"/>
</dbReference>
<dbReference type="GeneID" id="44981686"/>
<dbReference type="InterPro" id="IPR003439">
    <property type="entry name" value="ABC_transporter-like_ATP-bd"/>
</dbReference>
<dbReference type="KEGG" id="sbg:SBG_2678"/>
<reference evidence="5 6" key="1">
    <citation type="journal article" date="2011" name="PLoS Pathog.">
        <title>Salmonella bongori provides insights into the evolution of the Salmonellae.</title>
        <authorList>
            <person name="Fookes M."/>
            <person name="Schroeder G.N."/>
            <person name="Langridge G.C."/>
            <person name="Blondel C.J."/>
            <person name="Mammina C."/>
            <person name="Connor T.R."/>
            <person name="Seth-Smith H."/>
            <person name="Vernikos G.S."/>
            <person name="Robinson K.S."/>
            <person name="Sanders M."/>
            <person name="Petty N.K."/>
            <person name="Kingsley R.A."/>
            <person name="Baumler A.J."/>
            <person name="Nuccio S.P."/>
            <person name="Contreras I."/>
            <person name="Santiviago C.A."/>
            <person name="Maskell D."/>
            <person name="Barrow P."/>
            <person name="Humphrey T."/>
            <person name="Nastasi A."/>
            <person name="Roberts M."/>
            <person name="Frankel G."/>
            <person name="Parkhill J."/>
            <person name="Dougan G."/>
            <person name="Thomson N.R."/>
        </authorList>
    </citation>
    <scope>NUCLEOTIDE SEQUENCE [LARGE SCALE GENOMIC DNA]</scope>
    <source>
        <strain evidence="6">ATCC 43975 / DSM 13772 / NCTC 12419</strain>
    </source>
</reference>
<evidence type="ECO:0000259" key="4">
    <source>
        <dbReference type="PROSITE" id="PS50893"/>
    </source>
</evidence>
<dbReference type="CDD" id="cd03225">
    <property type="entry name" value="ABC_cobalt_CbiO_domain1"/>
    <property type="match status" value="1"/>
</dbReference>
<keyword evidence="3 5" id="KW-0067">ATP-binding</keyword>
<protein>
    <submittedName>
        <fullName evidence="5">Putative ABC-transport protein, ATP-binding component</fullName>
    </submittedName>
</protein>
<evidence type="ECO:0000313" key="6">
    <source>
        <dbReference type="Proteomes" id="UP000000289"/>
    </source>
</evidence>
<dbReference type="InterPro" id="IPR027417">
    <property type="entry name" value="P-loop_NTPase"/>
</dbReference>
<accession>A0A0K0HDU3</accession>
<dbReference type="SUPFAM" id="SSF52540">
    <property type="entry name" value="P-loop containing nucleoside triphosphate hydrolases"/>
    <property type="match status" value="1"/>
</dbReference>
<sequence>MVTLEQFCYRPTHATRPPLCIDFACHEPGIVAIFGTNGSGKSTLAQLLAGWYPDFLPGDITGKGTLLGYPIGQQTLVEQSPFIQLVQQSPYLQLSGCAFSVEEEVAFGPENLCLDEAEILQRIDYALSLTECQALRHRHPATLSGGETQRVVIASAIAMKPRLLILDEAFSRLTAHATDLLLSRLQKWAQEQSALIVLFEREPASFLPYCQQCWQLDEKGLTPQC</sequence>
<evidence type="ECO:0000313" key="5">
    <source>
        <dbReference type="EMBL" id="CCC31729.1"/>
    </source>
</evidence>
<dbReference type="RefSeq" id="WP_000256965.1">
    <property type="nucleotide sequence ID" value="NC_015761.1"/>
</dbReference>
<evidence type="ECO:0000256" key="3">
    <source>
        <dbReference type="ARBA" id="ARBA00022840"/>
    </source>
</evidence>
<dbReference type="PANTHER" id="PTHR43553">
    <property type="entry name" value="HEAVY METAL TRANSPORTER"/>
    <property type="match status" value="1"/>
</dbReference>
<dbReference type="AlphaFoldDB" id="A0A0K0HDU3"/>
<dbReference type="InterPro" id="IPR050095">
    <property type="entry name" value="ECF_ABC_transporter_ATP-bd"/>
</dbReference>
<dbReference type="EMBL" id="FR877557">
    <property type="protein sequence ID" value="CCC31729.1"/>
    <property type="molecule type" value="Genomic_DNA"/>
</dbReference>
<evidence type="ECO:0000256" key="1">
    <source>
        <dbReference type="ARBA" id="ARBA00022448"/>
    </source>
</evidence>